<keyword evidence="4" id="KW-1185">Reference proteome</keyword>
<feature type="transmembrane region" description="Helical" evidence="1">
    <location>
        <begin position="82"/>
        <end position="102"/>
    </location>
</feature>
<keyword evidence="1" id="KW-0472">Membrane</keyword>
<dbReference type="Gramene" id="Aco000100.1.mrna1">
    <property type="protein sequence ID" value="Aco000100.1.mrna1.cds1"/>
    <property type="gene ID" value="Aco000100.1.path1"/>
</dbReference>
<dbReference type="RefSeq" id="XP_020099738.1">
    <property type="nucleotide sequence ID" value="XM_020244149.1"/>
</dbReference>
<protein>
    <submittedName>
        <fullName evidence="5">Uncharacterized protein LOC109718124</fullName>
    </submittedName>
</protein>
<feature type="transmembrane region" description="Helical" evidence="1">
    <location>
        <begin position="123"/>
        <end position="156"/>
    </location>
</feature>
<organism evidence="2 3">
    <name type="scientific">Ananas comosus</name>
    <name type="common">Pineapple</name>
    <name type="synonym">Ananas ananas</name>
    <dbReference type="NCBI Taxonomy" id="4615"/>
    <lineage>
        <taxon>Eukaryota</taxon>
        <taxon>Viridiplantae</taxon>
        <taxon>Streptophyta</taxon>
        <taxon>Embryophyta</taxon>
        <taxon>Tracheophyta</taxon>
        <taxon>Spermatophyta</taxon>
        <taxon>Magnoliopsida</taxon>
        <taxon>Liliopsida</taxon>
        <taxon>Poales</taxon>
        <taxon>Bromeliaceae</taxon>
        <taxon>Bromelioideae</taxon>
        <taxon>Ananas</taxon>
    </lineage>
</organism>
<feature type="transmembrane region" description="Helical" evidence="1">
    <location>
        <begin position="262"/>
        <end position="281"/>
    </location>
</feature>
<reference evidence="5" key="2">
    <citation type="submission" date="2025-04" db="UniProtKB">
        <authorList>
            <consortium name="RefSeq"/>
        </authorList>
    </citation>
    <scope>IDENTIFICATION</scope>
    <source>
        <tissue evidence="5">Leaf</tissue>
    </source>
</reference>
<evidence type="ECO:0000313" key="2">
    <source>
        <dbReference type="EMBL" id="OAY71451.1"/>
    </source>
</evidence>
<dbReference type="OrthoDB" id="687732at2759"/>
<evidence type="ECO:0000313" key="3">
    <source>
        <dbReference type="Proteomes" id="UP000092600"/>
    </source>
</evidence>
<evidence type="ECO:0000256" key="1">
    <source>
        <dbReference type="SAM" id="Phobius"/>
    </source>
</evidence>
<dbReference type="EMBL" id="LSRQ01003455">
    <property type="protein sequence ID" value="OAY71451.1"/>
    <property type="molecule type" value="Genomic_DNA"/>
</dbReference>
<name>A0A199V3I0_ANACO</name>
<evidence type="ECO:0000313" key="4">
    <source>
        <dbReference type="Proteomes" id="UP000515123"/>
    </source>
</evidence>
<dbReference type="STRING" id="4615.A0A199V3I0"/>
<feature type="transmembrane region" description="Helical" evidence="1">
    <location>
        <begin position="168"/>
        <end position="200"/>
    </location>
</feature>
<dbReference type="Proteomes" id="UP000515123">
    <property type="component" value="Linkage group 12"/>
</dbReference>
<proteinExistence type="predicted"/>
<evidence type="ECO:0000313" key="5">
    <source>
        <dbReference type="RefSeq" id="XP_020099738.1"/>
    </source>
</evidence>
<sequence length="304" mass="32548">MGKAMKIIRRSIHVFFKNYHPAASAAALLALPYSVAALLSHSSAISSSSAAVSRRLHAIFEASGFPASSRFFSLLNLRLSQAVLAFASTLPFSLTFLLLAKAHAIQAVNNNPPYRRRPPLSPLSLYPSLLSTYVFAAFATLAANAAIFSLLFLAFSTVEILTLSPANFTLAFSILGIILYSVLLTNTIIACNMAIVIACMEERCSGCVAFLRALVLIKGRAATAIAVALPATLGRVAIEALFRLRVARPGFGASTLCEGLLIGYMYSTLIVVDTVVTCMLYRSCVRSQSQYEGLEAEEKGALHA</sequence>
<dbReference type="PANTHER" id="PTHR33133:SF3">
    <property type="entry name" value="TRANSMEMBRANE PROTEIN"/>
    <property type="match status" value="1"/>
</dbReference>
<accession>A0A199V3I0</accession>
<dbReference type="PANTHER" id="PTHR33133">
    <property type="entry name" value="OS08G0107100 PROTEIN-RELATED"/>
    <property type="match status" value="1"/>
</dbReference>
<dbReference type="AlphaFoldDB" id="A0A199V3I0"/>
<gene>
    <name evidence="5" type="primary">LOC109718124</name>
    <name evidence="2" type="ORF">ACMD2_15229</name>
</gene>
<dbReference type="Proteomes" id="UP000092600">
    <property type="component" value="Unassembled WGS sequence"/>
</dbReference>
<reference evidence="2 3" key="1">
    <citation type="journal article" date="2016" name="DNA Res.">
        <title>The draft genome of MD-2 pineapple using hybrid error correction of long reads.</title>
        <authorList>
            <person name="Redwan R.M."/>
            <person name="Saidin A."/>
            <person name="Kumar S.V."/>
        </authorList>
    </citation>
    <scope>NUCLEOTIDE SEQUENCE [LARGE SCALE GENOMIC DNA]</scope>
    <source>
        <strain evidence="3">cv. MD2</strain>
        <tissue evidence="2">Leaf</tissue>
    </source>
</reference>
<dbReference type="GeneID" id="109718124"/>
<keyword evidence="1" id="KW-0812">Transmembrane</keyword>
<keyword evidence="1" id="KW-1133">Transmembrane helix</keyword>